<evidence type="ECO:0000313" key="2">
    <source>
        <dbReference type="EMBL" id="KAK7083232.1"/>
    </source>
</evidence>
<protein>
    <submittedName>
        <fullName evidence="2">Uncharacterized protein</fullName>
    </submittedName>
</protein>
<comment type="caution">
    <text evidence="2">The sequence shown here is derived from an EMBL/GenBank/DDBJ whole genome shotgun (WGS) entry which is preliminary data.</text>
</comment>
<dbReference type="Proteomes" id="UP001381693">
    <property type="component" value="Unassembled WGS sequence"/>
</dbReference>
<gene>
    <name evidence="2" type="ORF">SK128_007616</name>
</gene>
<feature type="compositionally biased region" description="Low complexity" evidence="1">
    <location>
        <begin position="154"/>
        <end position="164"/>
    </location>
</feature>
<keyword evidence="3" id="KW-1185">Reference proteome</keyword>
<feature type="non-terminal residue" evidence="2">
    <location>
        <position position="315"/>
    </location>
</feature>
<reference evidence="2 3" key="1">
    <citation type="submission" date="2023-11" db="EMBL/GenBank/DDBJ databases">
        <title>Halocaridina rubra genome assembly.</title>
        <authorList>
            <person name="Smith C."/>
        </authorList>
    </citation>
    <scope>NUCLEOTIDE SEQUENCE [LARGE SCALE GENOMIC DNA]</scope>
    <source>
        <strain evidence="2">EP-1</strain>
        <tissue evidence="2">Whole</tissue>
    </source>
</reference>
<sequence length="315" mass="35730">MDRKKITVKDYYEEAALPHEENENQFESTEALQSGCDQLPEFESSRSTLAEDDDEFLEDESEIITQSCQLTNPGLAYVSSSSTDTFIDERRNRPKPSLVARPVYRYIRGSLMPYKPNSNPAGLPEVGRLMRVSVDTRQRSKYQQGAGVDIDAQSAVGSSHSSSSDSRRTSVFEGIHSYRVSGMYESNEDSEQEAKAKHAMSHKEDTVHKYDRKKKEALQIIYGYNIMELGRESYDSQEDGQGSGQISEMEDLDVSEEALNYPQEEDKSRNEVEGMMEEKDVAMNYEEDNSEPSVSFEADESFDSPVEAIFDENER</sequence>
<feature type="region of interest" description="Disordered" evidence="1">
    <location>
        <begin position="233"/>
        <end position="315"/>
    </location>
</feature>
<feature type="compositionally biased region" description="Basic and acidic residues" evidence="1">
    <location>
        <begin position="264"/>
        <end position="281"/>
    </location>
</feature>
<proteinExistence type="predicted"/>
<feature type="region of interest" description="Disordered" evidence="1">
    <location>
        <begin position="136"/>
        <end position="170"/>
    </location>
</feature>
<dbReference type="EMBL" id="JAXCGZ010003785">
    <property type="protein sequence ID" value="KAK7083232.1"/>
    <property type="molecule type" value="Genomic_DNA"/>
</dbReference>
<name>A0AAN8XF97_HALRR</name>
<organism evidence="2 3">
    <name type="scientific">Halocaridina rubra</name>
    <name type="common">Hawaiian red shrimp</name>
    <dbReference type="NCBI Taxonomy" id="373956"/>
    <lineage>
        <taxon>Eukaryota</taxon>
        <taxon>Metazoa</taxon>
        <taxon>Ecdysozoa</taxon>
        <taxon>Arthropoda</taxon>
        <taxon>Crustacea</taxon>
        <taxon>Multicrustacea</taxon>
        <taxon>Malacostraca</taxon>
        <taxon>Eumalacostraca</taxon>
        <taxon>Eucarida</taxon>
        <taxon>Decapoda</taxon>
        <taxon>Pleocyemata</taxon>
        <taxon>Caridea</taxon>
        <taxon>Atyoidea</taxon>
        <taxon>Atyidae</taxon>
        <taxon>Halocaridina</taxon>
    </lineage>
</organism>
<feature type="region of interest" description="Disordered" evidence="1">
    <location>
        <begin position="183"/>
        <end position="210"/>
    </location>
</feature>
<feature type="compositionally biased region" description="Basic and acidic residues" evidence="1">
    <location>
        <begin position="192"/>
        <end position="210"/>
    </location>
</feature>
<accession>A0AAN8XF97</accession>
<dbReference type="AlphaFoldDB" id="A0AAN8XF97"/>
<evidence type="ECO:0000313" key="3">
    <source>
        <dbReference type="Proteomes" id="UP001381693"/>
    </source>
</evidence>
<evidence type="ECO:0000256" key="1">
    <source>
        <dbReference type="SAM" id="MobiDB-lite"/>
    </source>
</evidence>